<evidence type="ECO:0000313" key="11">
    <source>
        <dbReference type="Proteomes" id="UP000182740"/>
    </source>
</evidence>
<keyword evidence="5 8" id="KW-0812">Transmembrane</keyword>
<feature type="transmembrane region" description="Helical" evidence="8">
    <location>
        <begin position="214"/>
        <end position="235"/>
    </location>
</feature>
<dbReference type="GO" id="GO:0042910">
    <property type="term" value="F:xenobiotic transmembrane transporter activity"/>
    <property type="evidence" value="ECO:0007669"/>
    <property type="project" value="InterPro"/>
</dbReference>
<dbReference type="InterPro" id="IPR020846">
    <property type="entry name" value="MFS_dom"/>
</dbReference>
<dbReference type="PANTHER" id="PTHR23502:SF132">
    <property type="entry name" value="POLYAMINE TRANSPORTER 2-RELATED"/>
    <property type="match status" value="1"/>
</dbReference>
<dbReference type="AlphaFoldDB" id="A0A1K1T541"/>
<evidence type="ECO:0000256" key="2">
    <source>
        <dbReference type="ARBA" id="ARBA00006236"/>
    </source>
</evidence>
<feature type="transmembrane region" description="Helical" evidence="8">
    <location>
        <begin position="255"/>
        <end position="273"/>
    </location>
</feature>
<dbReference type="PROSITE" id="PS00216">
    <property type="entry name" value="SUGAR_TRANSPORT_1"/>
    <property type="match status" value="1"/>
</dbReference>
<feature type="transmembrane region" description="Helical" evidence="8">
    <location>
        <begin position="374"/>
        <end position="396"/>
    </location>
</feature>
<evidence type="ECO:0000256" key="8">
    <source>
        <dbReference type="SAM" id="Phobius"/>
    </source>
</evidence>
<dbReference type="InterPro" id="IPR011701">
    <property type="entry name" value="MFS"/>
</dbReference>
<comment type="similarity">
    <text evidence="2">Belongs to the major facilitator superfamily. Bcr/CmlA family.</text>
</comment>
<proteinExistence type="inferred from homology"/>
<dbReference type="GO" id="GO:1990961">
    <property type="term" value="P:xenobiotic detoxification by transmembrane export across the plasma membrane"/>
    <property type="evidence" value="ECO:0007669"/>
    <property type="project" value="InterPro"/>
</dbReference>
<keyword evidence="4" id="KW-1003">Cell membrane</keyword>
<dbReference type="NCBIfam" id="TIGR00710">
    <property type="entry name" value="efflux_Bcr_CflA"/>
    <property type="match status" value="1"/>
</dbReference>
<accession>A0A1K1T541</accession>
<keyword evidence="3" id="KW-0813">Transport</keyword>
<keyword evidence="11" id="KW-1185">Reference proteome</keyword>
<reference evidence="11" key="1">
    <citation type="submission" date="2016-11" db="EMBL/GenBank/DDBJ databases">
        <authorList>
            <person name="Varghese N."/>
            <person name="Submissions S."/>
        </authorList>
    </citation>
    <scope>NUCLEOTIDE SEQUENCE [LARGE SCALE GENOMIC DNA]</scope>
    <source>
        <strain evidence="11">DSM 44671</strain>
    </source>
</reference>
<evidence type="ECO:0000256" key="3">
    <source>
        <dbReference type="ARBA" id="ARBA00022448"/>
    </source>
</evidence>
<evidence type="ECO:0000256" key="1">
    <source>
        <dbReference type="ARBA" id="ARBA00004651"/>
    </source>
</evidence>
<dbReference type="EMBL" id="FPJG01000006">
    <property type="protein sequence ID" value="SFW91447.1"/>
    <property type="molecule type" value="Genomic_DNA"/>
</dbReference>
<dbReference type="Gene3D" id="1.20.1720.10">
    <property type="entry name" value="Multidrug resistance protein D"/>
    <property type="match status" value="1"/>
</dbReference>
<dbReference type="RefSeq" id="WP_072481068.1">
    <property type="nucleotide sequence ID" value="NZ_FPJG01000006.1"/>
</dbReference>
<dbReference type="InterPro" id="IPR005829">
    <property type="entry name" value="Sugar_transporter_CS"/>
</dbReference>
<name>A0A1K1T541_9PSEU</name>
<organism evidence="10 11">
    <name type="scientific">Amycolatopsis australiensis</name>
    <dbReference type="NCBI Taxonomy" id="546364"/>
    <lineage>
        <taxon>Bacteria</taxon>
        <taxon>Bacillati</taxon>
        <taxon>Actinomycetota</taxon>
        <taxon>Actinomycetes</taxon>
        <taxon>Pseudonocardiales</taxon>
        <taxon>Pseudonocardiaceae</taxon>
        <taxon>Amycolatopsis</taxon>
    </lineage>
</organism>
<feature type="domain" description="Major facilitator superfamily (MFS) profile" evidence="9">
    <location>
        <begin position="16"/>
        <end position="400"/>
    </location>
</feature>
<keyword evidence="7 8" id="KW-0472">Membrane</keyword>
<feature type="transmembrane region" description="Helical" evidence="8">
    <location>
        <begin position="313"/>
        <end position="332"/>
    </location>
</feature>
<evidence type="ECO:0000256" key="4">
    <source>
        <dbReference type="ARBA" id="ARBA00022475"/>
    </source>
</evidence>
<dbReference type="FunFam" id="1.20.1720.10:FF:000005">
    <property type="entry name" value="Bcr/CflA family efflux transporter"/>
    <property type="match status" value="1"/>
</dbReference>
<keyword evidence="6 8" id="KW-1133">Transmembrane helix</keyword>
<feature type="transmembrane region" description="Helical" evidence="8">
    <location>
        <begin position="173"/>
        <end position="193"/>
    </location>
</feature>
<sequence length="408" mass="41448">MTTTAERTAPGGRAQLKFVLILGGLTAFGPLSIDMYLPALPRMAGDLRAADTTVQLTLSAFIVGLALGQLVLGPLSDALGRRRPLLAGLVLYVAGSVLCAVSPDAWLLVAARLVQSLGAAAGIVIARATVRDLFSGTAMTKFFSTLMLVSGLAPILAPLLGGQLLNWTSWRGVFVVLTAFGALLLAVVTFFLPEPSTVRSPARLGAVMRTYGRLVLDRSFAGYALASGLLFAAMFAYISGSSFALQGVYGLSPQAYSVVFGANGVGIVLAGQLNGRLVGRVSERALLLSGLLLGVFGGASVLASALLRAPLPVLLVSLFLLVSSIGLVMPNASSLALAAHARSAGAASALLGVLQFVVGAVATPLVGLGGPGTAVPMAATMAGFALLALAAFLALARKVRPGTPGPRS</sequence>
<feature type="transmembrane region" description="Helical" evidence="8">
    <location>
        <begin position="84"/>
        <end position="103"/>
    </location>
</feature>
<dbReference type="PROSITE" id="PS50850">
    <property type="entry name" value="MFS"/>
    <property type="match status" value="1"/>
</dbReference>
<dbReference type="GO" id="GO:0005886">
    <property type="term" value="C:plasma membrane"/>
    <property type="evidence" value="ECO:0007669"/>
    <property type="project" value="UniProtKB-SubCell"/>
</dbReference>
<gene>
    <name evidence="10" type="ORF">SAMN04489730_7975</name>
</gene>
<feature type="transmembrane region" description="Helical" evidence="8">
    <location>
        <begin position="142"/>
        <end position="161"/>
    </location>
</feature>
<dbReference type="InterPro" id="IPR036259">
    <property type="entry name" value="MFS_trans_sf"/>
</dbReference>
<evidence type="ECO:0000313" key="10">
    <source>
        <dbReference type="EMBL" id="SFW91447.1"/>
    </source>
</evidence>
<feature type="transmembrane region" description="Helical" evidence="8">
    <location>
        <begin position="53"/>
        <end position="72"/>
    </location>
</feature>
<dbReference type="InterPro" id="IPR004812">
    <property type="entry name" value="Efflux_drug-R_Bcr/CmlA"/>
</dbReference>
<evidence type="ECO:0000259" key="9">
    <source>
        <dbReference type="PROSITE" id="PS50850"/>
    </source>
</evidence>
<feature type="transmembrane region" description="Helical" evidence="8">
    <location>
        <begin position="16"/>
        <end position="33"/>
    </location>
</feature>
<feature type="transmembrane region" description="Helical" evidence="8">
    <location>
        <begin position="344"/>
        <end position="368"/>
    </location>
</feature>
<dbReference type="SUPFAM" id="SSF103473">
    <property type="entry name" value="MFS general substrate transporter"/>
    <property type="match status" value="1"/>
</dbReference>
<dbReference type="OrthoDB" id="9814303at2"/>
<feature type="transmembrane region" description="Helical" evidence="8">
    <location>
        <begin position="285"/>
        <end position="307"/>
    </location>
</feature>
<dbReference type="CDD" id="cd17320">
    <property type="entry name" value="MFS_MdfA_MDR_like"/>
    <property type="match status" value="1"/>
</dbReference>
<dbReference type="STRING" id="546364.SAMN04489730_7975"/>
<comment type="subcellular location">
    <subcellularLocation>
        <location evidence="1">Cell membrane</location>
        <topology evidence="1">Multi-pass membrane protein</topology>
    </subcellularLocation>
</comment>
<protein>
    <submittedName>
        <fullName evidence="10">MFS transporter, DHA1 family, bicyclomycin/chloramphenicol resistance protein</fullName>
    </submittedName>
</protein>
<feature type="transmembrane region" description="Helical" evidence="8">
    <location>
        <begin position="109"/>
        <end position="130"/>
    </location>
</feature>
<evidence type="ECO:0000256" key="5">
    <source>
        <dbReference type="ARBA" id="ARBA00022692"/>
    </source>
</evidence>
<dbReference type="Pfam" id="PF07690">
    <property type="entry name" value="MFS_1"/>
    <property type="match status" value="1"/>
</dbReference>
<evidence type="ECO:0000256" key="6">
    <source>
        <dbReference type="ARBA" id="ARBA00022989"/>
    </source>
</evidence>
<dbReference type="Proteomes" id="UP000182740">
    <property type="component" value="Unassembled WGS sequence"/>
</dbReference>
<evidence type="ECO:0000256" key="7">
    <source>
        <dbReference type="ARBA" id="ARBA00023136"/>
    </source>
</evidence>
<dbReference type="PANTHER" id="PTHR23502">
    <property type="entry name" value="MAJOR FACILITATOR SUPERFAMILY"/>
    <property type="match status" value="1"/>
</dbReference>